<dbReference type="GO" id="GO:0070528">
    <property type="term" value="P:protein kinase C signaling"/>
    <property type="evidence" value="ECO:0007669"/>
    <property type="project" value="TreeGrafter"/>
</dbReference>
<proteinExistence type="inferred from homology"/>
<comment type="similarity">
    <text evidence="2 4">Belongs to the band 7/mec-2 family. Flotillin subfamily.</text>
</comment>
<dbReference type="CDD" id="cd03399">
    <property type="entry name" value="SPFH_flotillin"/>
    <property type="match status" value="1"/>
</dbReference>
<evidence type="ECO:0000256" key="5">
    <source>
        <dbReference type="SAM" id="MobiDB-lite"/>
    </source>
</evidence>
<dbReference type="SUPFAM" id="SSF117892">
    <property type="entry name" value="Band 7/SPFH domain"/>
    <property type="match status" value="1"/>
</dbReference>
<evidence type="ECO:0000256" key="1">
    <source>
        <dbReference type="ARBA" id="ARBA00004370"/>
    </source>
</evidence>
<sequence>MPFVATCGPNEVLVVSGCFKSRPQFIHGGRAFICPGLQKVERISVNTMTLNPHVKDKKTSDSIPIEVAVVIQARVVSMNEEILNMAVENFLSKSEDEIKRQLLASSEALLITTISNFKAADIKDDFKKFSKALFEVISEELIFVGIGIISVTVNYVKDDNDYFKNLALEKIAEAVKKDKEAGKTDSFVSKFDRKLKEFDENKKKEEGSSENKKKEVEDTKEGVKSEDVIISSPDRVEQTYEFKTLTTREELYKGYDWGAQSNKDKKALMK</sequence>
<accession>V4CHT3</accession>
<evidence type="ECO:0000313" key="8">
    <source>
        <dbReference type="Proteomes" id="UP000030746"/>
    </source>
</evidence>
<organism evidence="7 8">
    <name type="scientific">Lottia gigantea</name>
    <name type="common">Giant owl limpet</name>
    <dbReference type="NCBI Taxonomy" id="225164"/>
    <lineage>
        <taxon>Eukaryota</taxon>
        <taxon>Metazoa</taxon>
        <taxon>Spiralia</taxon>
        <taxon>Lophotrochozoa</taxon>
        <taxon>Mollusca</taxon>
        <taxon>Gastropoda</taxon>
        <taxon>Patellogastropoda</taxon>
        <taxon>Lottioidea</taxon>
        <taxon>Lottiidae</taxon>
        <taxon>Lottia</taxon>
    </lineage>
</organism>
<evidence type="ECO:0000256" key="2">
    <source>
        <dbReference type="ARBA" id="ARBA00007161"/>
    </source>
</evidence>
<evidence type="ECO:0000256" key="4">
    <source>
        <dbReference type="RuleBase" id="RU366054"/>
    </source>
</evidence>
<dbReference type="GO" id="GO:0002020">
    <property type="term" value="F:protease binding"/>
    <property type="evidence" value="ECO:0007669"/>
    <property type="project" value="TreeGrafter"/>
</dbReference>
<dbReference type="InterPro" id="IPR001107">
    <property type="entry name" value="Band_7"/>
</dbReference>
<keyword evidence="3" id="KW-0472">Membrane</keyword>
<dbReference type="GO" id="GO:2000049">
    <property type="term" value="P:positive regulation of cell-cell adhesion mediated by cadherin"/>
    <property type="evidence" value="ECO:0007669"/>
    <property type="project" value="TreeGrafter"/>
</dbReference>
<dbReference type="PANTHER" id="PTHR13806:SF46">
    <property type="entry name" value="FLOTILLIN-1-RELATED"/>
    <property type="match status" value="1"/>
</dbReference>
<gene>
    <name evidence="7" type="ORF">LOTGIDRAFT_172453</name>
</gene>
<name>V4CHT3_LOTGI</name>
<dbReference type="EMBL" id="KB200406">
    <property type="protein sequence ID" value="ESP01700.1"/>
    <property type="molecule type" value="Genomic_DNA"/>
</dbReference>
<comment type="subcellular location">
    <subcellularLocation>
        <location evidence="1">Membrane</location>
    </subcellularLocation>
</comment>
<dbReference type="GO" id="GO:1901890">
    <property type="term" value="P:positive regulation of cell junction assembly"/>
    <property type="evidence" value="ECO:0007669"/>
    <property type="project" value="TreeGrafter"/>
</dbReference>
<evidence type="ECO:0000313" key="7">
    <source>
        <dbReference type="EMBL" id="ESP01700.1"/>
    </source>
</evidence>
<protein>
    <recommendedName>
        <fullName evidence="6">Band 7 domain-containing protein</fullName>
    </recommendedName>
</protein>
<dbReference type="InterPro" id="IPR036013">
    <property type="entry name" value="Band_7/SPFH_dom_sf"/>
</dbReference>
<evidence type="ECO:0000259" key="6">
    <source>
        <dbReference type="Pfam" id="PF01145"/>
    </source>
</evidence>
<dbReference type="CTD" id="20242102"/>
<dbReference type="GO" id="GO:0016600">
    <property type="term" value="C:flotillin complex"/>
    <property type="evidence" value="ECO:0007669"/>
    <property type="project" value="TreeGrafter"/>
</dbReference>
<reference evidence="7 8" key="1">
    <citation type="journal article" date="2013" name="Nature">
        <title>Insights into bilaterian evolution from three spiralian genomes.</title>
        <authorList>
            <person name="Simakov O."/>
            <person name="Marletaz F."/>
            <person name="Cho S.J."/>
            <person name="Edsinger-Gonzales E."/>
            <person name="Havlak P."/>
            <person name="Hellsten U."/>
            <person name="Kuo D.H."/>
            <person name="Larsson T."/>
            <person name="Lv J."/>
            <person name="Arendt D."/>
            <person name="Savage R."/>
            <person name="Osoegawa K."/>
            <person name="de Jong P."/>
            <person name="Grimwood J."/>
            <person name="Chapman J.A."/>
            <person name="Shapiro H."/>
            <person name="Aerts A."/>
            <person name="Otillar R.P."/>
            <person name="Terry A.Y."/>
            <person name="Boore J.L."/>
            <person name="Grigoriev I.V."/>
            <person name="Lindberg D.R."/>
            <person name="Seaver E.C."/>
            <person name="Weisblat D.A."/>
            <person name="Putnam N.H."/>
            <person name="Rokhsar D.S."/>
        </authorList>
    </citation>
    <scope>NUCLEOTIDE SEQUENCE [LARGE SCALE GENOMIC DNA]</scope>
</reference>
<dbReference type="GeneID" id="20242102"/>
<keyword evidence="8" id="KW-1185">Reference proteome</keyword>
<dbReference type="STRING" id="225164.V4CHT3"/>
<dbReference type="InterPro" id="IPR027705">
    <property type="entry name" value="Flotillin_fam"/>
</dbReference>
<evidence type="ECO:0000256" key="3">
    <source>
        <dbReference type="ARBA" id="ARBA00023136"/>
    </source>
</evidence>
<dbReference type="GO" id="GO:0045807">
    <property type="term" value="P:positive regulation of endocytosis"/>
    <property type="evidence" value="ECO:0007669"/>
    <property type="project" value="TreeGrafter"/>
</dbReference>
<dbReference type="GO" id="GO:0031410">
    <property type="term" value="C:cytoplasmic vesicle"/>
    <property type="evidence" value="ECO:0007669"/>
    <property type="project" value="TreeGrafter"/>
</dbReference>
<dbReference type="Gene3D" id="3.30.479.30">
    <property type="entry name" value="Band 7 domain"/>
    <property type="match status" value="1"/>
</dbReference>
<dbReference type="PANTHER" id="PTHR13806">
    <property type="entry name" value="FLOTILLIN-RELATED"/>
    <property type="match status" value="1"/>
</dbReference>
<dbReference type="GO" id="GO:0072659">
    <property type="term" value="P:protein localization to plasma membrane"/>
    <property type="evidence" value="ECO:0007669"/>
    <property type="project" value="TreeGrafter"/>
</dbReference>
<feature type="domain" description="Band 7" evidence="6">
    <location>
        <begin position="8"/>
        <end position="177"/>
    </location>
</feature>
<dbReference type="RefSeq" id="XP_009047590.1">
    <property type="nucleotide sequence ID" value="XM_009049342.1"/>
</dbReference>
<dbReference type="OrthoDB" id="6090189at2759"/>
<dbReference type="GO" id="GO:0002090">
    <property type="term" value="P:regulation of receptor internalization"/>
    <property type="evidence" value="ECO:0007669"/>
    <property type="project" value="TreeGrafter"/>
</dbReference>
<dbReference type="Pfam" id="PF01145">
    <property type="entry name" value="Band_7"/>
    <property type="match status" value="1"/>
</dbReference>
<feature type="region of interest" description="Disordered" evidence="5">
    <location>
        <begin position="200"/>
        <end position="230"/>
    </location>
</feature>
<feature type="compositionally biased region" description="Basic and acidic residues" evidence="5">
    <location>
        <begin position="200"/>
        <end position="227"/>
    </location>
</feature>
<dbReference type="KEGG" id="lgi:LOTGIDRAFT_172453"/>
<dbReference type="AlphaFoldDB" id="V4CHT3"/>
<dbReference type="Proteomes" id="UP000030746">
    <property type="component" value="Unassembled WGS sequence"/>
</dbReference>
<dbReference type="HOGENOM" id="CLU_1031668_0_0_1"/>
<dbReference type="OMA" id="IQVCADI"/>